<evidence type="ECO:0000313" key="3">
    <source>
        <dbReference type="Proteomes" id="UP000051010"/>
    </source>
</evidence>
<evidence type="ECO:0008006" key="4">
    <source>
        <dbReference type="Google" id="ProtNLM"/>
    </source>
</evidence>
<evidence type="ECO:0000256" key="1">
    <source>
        <dbReference type="SAM" id="SignalP"/>
    </source>
</evidence>
<feature type="signal peptide" evidence="1">
    <location>
        <begin position="1"/>
        <end position="18"/>
    </location>
</feature>
<dbReference type="Proteomes" id="UP000051010">
    <property type="component" value="Unassembled WGS sequence"/>
</dbReference>
<dbReference type="AlphaFoldDB" id="A0A0R1YQP0"/>
<name>A0A0R1YQP0_9LACO</name>
<keyword evidence="1" id="KW-0732">Signal</keyword>
<dbReference type="PATRIC" id="fig|1423786.4.peg.752"/>
<comment type="caution">
    <text evidence="2">The sequence shown here is derived from an EMBL/GenBank/DDBJ whole genome shotgun (WGS) entry which is preliminary data.</text>
</comment>
<accession>A0A0R1YQP0</accession>
<dbReference type="EMBL" id="AZFZ01000017">
    <property type="protein sequence ID" value="KRM44229.1"/>
    <property type="molecule type" value="Genomic_DNA"/>
</dbReference>
<reference evidence="2 3" key="1">
    <citation type="journal article" date="2015" name="Genome Announc.">
        <title>Expanding the biotechnology potential of lactobacilli through comparative genomics of 213 strains and associated genera.</title>
        <authorList>
            <person name="Sun Z."/>
            <person name="Harris H.M."/>
            <person name="McCann A."/>
            <person name="Guo C."/>
            <person name="Argimon S."/>
            <person name="Zhang W."/>
            <person name="Yang X."/>
            <person name="Jeffery I.B."/>
            <person name="Cooney J.C."/>
            <person name="Kagawa T.F."/>
            <person name="Liu W."/>
            <person name="Song Y."/>
            <person name="Salvetti E."/>
            <person name="Wrobel A."/>
            <person name="Rasinkangas P."/>
            <person name="Parkhill J."/>
            <person name="Rea M.C."/>
            <person name="O'Sullivan O."/>
            <person name="Ritari J."/>
            <person name="Douillard F.P."/>
            <person name="Paul Ross R."/>
            <person name="Yang R."/>
            <person name="Briner A.E."/>
            <person name="Felis G.E."/>
            <person name="de Vos W.M."/>
            <person name="Barrangou R."/>
            <person name="Klaenhammer T.R."/>
            <person name="Caufield P.W."/>
            <person name="Cui Y."/>
            <person name="Zhang H."/>
            <person name="O'Toole P.W."/>
        </authorList>
    </citation>
    <scope>NUCLEOTIDE SEQUENCE [LARGE SCALE GENOMIC DNA]</scope>
    <source>
        <strain evidence="2 3">DSM 18390</strain>
    </source>
</reference>
<gene>
    <name evidence="2" type="ORF">FD47_GL000716</name>
</gene>
<protein>
    <recommendedName>
        <fullName evidence="4">Extracellular protein</fullName>
    </recommendedName>
</protein>
<sequence length="371" mass="42809">MKLLKGLFCLLGICITFAVSEPTANAKFIIYHQRSSGLIYHRHNMRFLNNRKVHYIHVPKHYHHVKQASNPHSIKATTGRNVSFATRYILPSPGKNGQHWGNPQSIAMTGKKYMYIVYCPTNLHNKGRIVRFNTQRLDQLGARLFPKEVRDAYVKHHGKYNPMQKEIQAAIKVGPLFVTGHGQSLAYNWKNHGMYMWRDKERAPRVPINYWGYIQHINLKKLRPDHAIRFRLSSHGLSVPGGHNLTFDRAGNAYFWTNPGWCAYLFKGKIHHRSVKFRLTKQKLRHQPGTRIQSMAYNPARKRLLLISDASVASFPKDRLDGQGHLTNSCFEWNEFGPKREFEGIAYDGHSGLANLLVNHVPEVLISNRSF</sequence>
<evidence type="ECO:0000313" key="2">
    <source>
        <dbReference type="EMBL" id="KRM44229.1"/>
    </source>
</evidence>
<organism evidence="2 3">
    <name type="scientific">Lentilactobacillus parafarraginis DSM 18390 = JCM 14109</name>
    <dbReference type="NCBI Taxonomy" id="1423786"/>
    <lineage>
        <taxon>Bacteria</taxon>
        <taxon>Bacillati</taxon>
        <taxon>Bacillota</taxon>
        <taxon>Bacilli</taxon>
        <taxon>Lactobacillales</taxon>
        <taxon>Lactobacillaceae</taxon>
        <taxon>Lentilactobacillus</taxon>
    </lineage>
</organism>
<feature type="chain" id="PRO_5039297485" description="Extracellular protein" evidence="1">
    <location>
        <begin position="19"/>
        <end position="371"/>
    </location>
</feature>
<dbReference type="RefSeq" id="WP_054733838.1">
    <property type="nucleotide sequence ID" value="NZ_AZFZ01000017.1"/>
</dbReference>
<proteinExistence type="predicted"/>